<evidence type="ECO:0000256" key="1">
    <source>
        <dbReference type="SAM" id="MobiDB-lite"/>
    </source>
</evidence>
<feature type="region of interest" description="Disordered" evidence="1">
    <location>
        <begin position="1"/>
        <end position="171"/>
    </location>
</feature>
<sequence>MTEPDDRGAVHSAQNDAEFPDDERGLTGVREGGAPGSQGQTARDVFPEDNGVPDVSQDDFPTVQLSEDPQFAPEPGDREDEPVGFGTTAREQQEGESLTARLEEEIPDDDPGVRPAEDPGRGIGQLEQDYDTTPDSDSGTNRTADDVEAALDPVVGGEGPEEAAVHVVENT</sequence>
<comment type="caution">
    <text evidence="2">The sequence shown here is derived from an EMBL/GenBank/DDBJ whole genome shotgun (WGS) entry which is preliminary data.</text>
</comment>
<proteinExistence type="predicted"/>
<dbReference type="Proteomes" id="UP001596025">
    <property type="component" value="Unassembled WGS sequence"/>
</dbReference>
<accession>A0ABV9LKA1</accession>
<evidence type="ECO:0000313" key="3">
    <source>
        <dbReference type="Proteomes" id="UP001596025"/>
    </source>
</evidence>
<dbReference type="RefSeq" id="WP_387989788.1">
    <property type="nucleotide sequence ID" value="NZ_JBHSGR010000015.1"/>
</dbReference>
<organism evidence="2 3">
    <name type="scientific">Geodermatophilus arenarius</name>
    <dbReference type="NCBI Taxonomy" id="1137990"/>
    <lineage>
        <taxon>Bacteria</taxon>
        <taxon>Bacillati</taxon>
        <taxon>Actinomycetota</taxon>
        <taxon>Actinomycetes</taxon>
        <taxon>Geodermatophilales</taxon>
        <taxon>Geodermatophilaceae</taxon>
        <taxon>Geodermatophilus</taxon>
    </lineage>
</organism>
<name>A0ABV9LKA1_9ACTN</name>
<protein>
    <recommendedName>
        <fullName evidence="4">DUF5709 domain-containing protein</fullName>
    </recommendedName>
</protein>
<keyword evidence="3" id="KW-1185">Reference proteome</keyword>
<reference evidence="3" key="1">
    <citation type="journal article" date="2019" name="Int. J. Syst. Evol. Microbiol.">
        <title>The Global Catalogue of Microorganisms (GCM) 10K type strain sequencing project: providing services to taxonomists for standard genome sequencing and annotation.</title>
        <authorList>
            <consortium name="The Broad Institute Genomics Platform"/>
            <consortium name="The Broad Institute Genome Sequencing Center for Infectious Disease"/>
            <person name="Wu L."/>
            <person name="Ma J."/>
        </authorList>
    </citation>
    <scope>NUCLEOTIDE SEQUENCE [LARGE SCALE GENOMIC DNA]</scope>
    <source>
        <strain evidence="3">CCUG 62763</strain>
    </source>
</reference>
<evidence type="ECO:0000313" key="2">
    <source>
        <dbReference type="EMBL" id="MFC4694549.1"/>
    </source>
</evidence>
<feature type="compositionally biased region" description="Basic and acidic residues" evidence="1">
    <location>
        <begin position="111"/>
        <end position="120"/>
    </location>
</feature>
<evidence type="ECO:0008006" key="4">
    <source>
        <dbReference type="Google" id="ProtNLM"/>
    </source>
</evidence>
<dbReference type="EMBL" id="JBHSGR010000015">
    <property type="protein sequence ID" value="MFC4694549.1"/>
    <property type="molecule type" value="Genomic_DNA"/>
</dbReference>
<gene>
    <name evidence="2" type="ORF">ACFO3M_14210</name>
</gene>